<dbReference type="Proteomes" id="UP000224203">
    <property type="component" value="Unassembled WGS sequence"/>
</dbReference>
<evidence type="ECO:0000256" key="1">
    <source>
        <dbReference type="ARBA" id="ARBA00023125"/>
    </source>
</evidence>
<dbReference type="Pfam" id="PF01381">
    <property type="entry name" value="HTH_3"/>
    <property type="match status" value="1"/>
</dbReference>
<keyword evidence="1" id="KW-0238">DNA-binding</keyword>
<evidence type="ECO:0000313" key="3">
    <source>
        <dbReference type="EMBL" id="PGS84212.1"/>
    </source>
</evidence>
<dbReference type="SUPFAM" id="SSF47413">
    <property type="entry name" value="lambda repressor-like DNA-binding domains"/>
    <property type="match status" value="1"/>
</dbReference>
<dbReference type="InterPro" id="IPR001387">
    <property type="entry name" value="Cro/C1-type_HTH"/>
</dbReference>
<dbReference type="InterPro" id="IPR010982">
    <property type="entry name" value="Lambda_DNA-bd_dom_sf"/>
</dbReference>
<sequence length="87" mass="10028">MIIKKRRYPIKELRCRFGLSQSYVAKYIGVSRDHYSLIENNKRSIASVRTGVVFKLAELFEVKVDDFFLNINIANGDNEEGVDESLV</sequence>
<dbReference type="AlphaFoldDB" id="A0A9X7CT63"/>
<name>A0A9X7CT63_BACCE</name>
<dbReference type="RefSeq" id="WP_098782113.1">
    <property type="nucleotide sequence ID" value="NZ_NULI01000003.1"/>
</dbReference>
<dbReference type="SMART" id="SM00530">
    <property type="entry name" value="HTH_XRE"/>
    <property type="match status" value="1"/>
</dbReference>
<dbReference type="PROSITE" id="PS50943">
    <property type="entry name" value="HTH_CROC1"/>
    <property type="match status" value="1"/>
</dbReference>
<dbReference type="Gene3D" id="1.10.260.40">
    <property type="entry name" value="lambda repressor-like DNA-binding domains"/>
    <property type="match status" value="1"/>
</dbReference>
<dbReference type="PANTHER" id="PTHR46558:SF4">
    <property type="entry name" value="DNA-BIDING PHAGE PROTEIN"/>
    <property type="match status" value="1"/>
</dbReference>
<proteinExistence type="predicted"/>
<evidence type="ECO:0000259" key="2">
    <source>
        <dbReference type="PROSITE" id="PS50943"/>
    </source>
</evidence>
<accession>A0A9X7CT63</accession>
<dbReference type="GO" id="GO:0003677">
    <property type="term" value="F:DNA binding"/>
    <property type="evidence" value="ECO:0007669"/>
    <property type="project" value="UniProtKB-KW"/>
</dbReference>
<comment type="caution">
    <text evidence="3">The sequence shown here is derived from an EMBL/GenBank/DDBJ whole genome shotgun (WGS) entry which is preliminary data.</text>
</comment>
<reference evidence="3 4" key="1">
    <citation type="submission" date="2017-09" db="EMBL/GenBank/DDBJ databases">
        <title>Large-scale bioinformatics analysis of Bacillus genomes uncovers conserved roles of natural products in bacterial physiology.</title>
        <authorList>
            <consortium name="Agbiome Team Llc"/>
            <person name="Bleich R.M."/>
            <person name="Grubbs K.J."/>
            <person name="Santa Maria K.C."/>
            <person name="Allen S.E."/>
            <person name="Farag S."/>
            <person name="Shank E.A."/>
            <person name="Bowers A."/>
        </authorList>
    </citation>
    <scope>NUCLEOTIDE SEQUENCE [LARGE SCALE GENOMIC DNA]</scope>
    <source>
        <strain evidence="3 4">AFS041711</strain>
    </source>
</reference>
<gene>
    <name evidence="3" type="ORF">COC69_00080</name>
</gene>
<dbReference type="EMBL" id="NULI01000003">
    <property type="protein sequence ID" value="PGS84212.1"/>
    <property type="molecule type" value="Genomic_DNA"/>
</dbReference>
<dbReference type="PANTHER" id="PTHR46558">
    <property type="entry name" value="TRACRIPTIONAL REGULATORY PROTEIN-RELATED-RELATED"/>
    <property type="match status" value="1"/>
</dbReference>
<dbReference type="CDD" id="cd00093">
    <property type="entry name" value="HTH_XRE"/>
    <property type="match status" value="1"/>
</dbReference>
<organism evidence="3 4">
    <name type="scientific">Bacillus cereus</name>
    <dbReference type="NCBI Taxonomy" id="1396"/>
    <lineage>
        <taxon>Bacteria</taxon>
        <taxon>Bacillati</taxon>
        <taxon>Bacillota</taxon>
        <taxon>Bacilli</taxon>
        <taxon>Bacillales</taxon>
        <taxon>Bacillaceae</taxon>
        <taxon>Bacillus</taxon>
        <taxon>Bacillus cereus group</taxon>
    </lineage>
</organism>
<protein>
    <recommendedName>
        <fullName evidence="2">HTH cro/C1-type domain-containing protein</fullName>
    </recommendedName>
</protein>
<evidence type="ECO:0000313" key="4">
    <source>
        <dbReference type="Proteomes" id="UP000224203"/>
    </source>
</evidence>
<feature type="domain" description="HTH cro/C1-type" evidence="2">
    <location>
        <begin position="10"/>
        <end position="67"/>
    </location>
</feature>